<proteinExistence type="predicted"/>
<dbReference type="EMBL" id="CYRY02041145">
    <property type="protein sequence ID" value="VCX31383.1"/>
    <property type="molecule type" value="Genomic_DNA"/>
</dbReference>
<protein>
    <submittedName>
        <fullName evidence="1">Uncharacterized protein</fullName>
    </submittedName>
</protein>
<organism evidence="1 2">
    <name type="scientific">Gulo gulo</name>
    <name type="common">Wolverine</name>
    <name type="synonym">Gluton</name>
    <dbReference type="NCBI Taxonomy" id="48420"/>
    <lineage>
        <taxon>Eukaryota</taxon>
        <taxon>Metazoa</taxon>
        <taxon>Chordata</taxon>
        <taxon>Craniata</taxon>
        <taxon>Vertebrata</taxon>
        <taxon>Euteleostomi</taxon>
        <taxon>Mammalia</taxon>
        <taxon>Eutheria</taxon>
        <taxon>Laurasiatheria</taxon>
        <taxon>Carnivora</taxon>
        <taxon>Caniformia</taxon>
        <taxon>Musteloidea</taxon>
        <taxon>Mustelidae</taxon>
        <taxon>Guloninae</taxon>
        <taxon>Gulo</taxon>
    </lineage>
</organism>
<dbReference type="Proteomes" id="UP000269945">
    <property type="component" value="Unassembled WGS sequence"/>
</dbReference>
<gene>
    <name evidence="1" type="ORF">BN2614_LOCUS1</name>
</gene>
<sequence>TISICVSVVIWGPPSHPLSSYTDYHNRIDISQELEEQPFKAIKESMLL</sequence>
<dbReference type="AlphaFoldDB" id="A0A9X9M3L5"/>
<feature type="non-terminal residue" evidence="1">
    <location>
        <position position="1"/>
    </location>
</feature>
<evidence type="ECO:0000313" key="2">
    <source>
        <dbReference type="Proteomes" id="UP000269945"/>
    </source>
</evidence>
<accession>A0A9X9M3L5</accession>
<evidence type="ECO:0000313" key="1">
    <source>
        <dbReference type="EMBL" id="VCX31383.1"/>
    </source>
</evidence>
<reference evidence="1 2" key="1">
    <citation type="submission" date="2018-10" db="EMBL/GenBank/DDBJ databases">
        <authorList>
            <person name="Ekblom R."/>
            <person name="Jareborg N."/>
        </authorList>
    </citation>
    <scope>NUCLEOTIDE SEQUENCE [LARGE SCALE GENOMIC DNA]</scope>
    <source>
        <tissue evidence="1">Muscle</tissue>
    </source>
</reference>
<keyword evidence="2" id="KW-1185">Reference proteome</keyword>
<name>A0A9X9M3L5_GULGU</name>
<comment type="caution">
    <text evidence="1">The sequence shown here is derived from an EMBL/GenBank/DDBJ whole genome shotgun (WGS) entry which is preliminary data.</text>
</comment>